<comment type="caution">
    <text evidence="11">The sequence shown here is derived from an EMBL/GenBank/DDBJ whole genome shotgun (WGS) entry which is preliminary data.</text>
</comment>
<keyword evidence="6 8" id="KW-0472">Membrane</keyword>
<feature type="transmembrane region" description="Helical" evidence="8">
    <location>
        <begin position="132"/>
        <end position="151"/>
    </location>
</feature>
<dbReference type="Proteomes" id="UP000396862">
    <property type="component" value="Unassembled WGS sequence"/>
</dbReference>
<gene>
    <name evidence="10" type="primary">mrpD</name>
    <name evidence="11" type="ORF">CLV93_10248</name>
    <name evidence="10" type="ORF">JCM18694_06850</name>
</gene>
<dbReference type="EMBL" id="BLAU01000001">
    <property type="protein sequence ID" value="GET20439.1"/>
    <property type="molecule type" value="Genomic_DNA"/>
</dbReference>
<keyword evidence="5 8" id="KW-1133">Transmembrane helix</keyword>
<dbReference type="RefSeq" id="WP_106540873.1">
    <property type="nucleotide sequence ID" value="NZ_BLAU01000001.1"/>
</dbReference>
<feature type="transmembrane region" description="Helical" evidence="8">
    <location>
        <begin position="80"/>
        <end position="100"/>
    </location>
</feature>
<evidence type="ECO:0000256" key="2">
    <source>
        <dbReference type="ARBA" id="ARBA00005346"/>
    </source>
</evidence>
<comment type="subcellular location">
    <subcellularLocation>
        <location evidence="1">Cell membrane</location>
        <topology evidence="1">Multi-pass membrane protein</topology>
    </subcellularLocation>
    <subcellularLocation>
        <location evidence="7">Membrane</location>
        <topology evidence="7">Multi-pass membrane protein</topology>
    </subcellularLocation>
</comment>
<feature type="transmembrane region" description="Helical" evidence="8">
    <location>
        <begin position="163"/>
        <end position="184"/>
    </location>
</feature>
<feature type="transmembrane region" description="Helical" evidence="8">
    <location>
        <begin position="405"/>
        <end position="426"/>
    </location>
</feature>
<evidence type="ECO:0000256" key="3">
    <source>
        <dbReference type="ARBA" id="ARBA00022475"/>
    </source>
</evidence>
<evidence type="ECO:0000256" key="8">
    <source>
        <dbReference type="SAM" id="Phobius"/>
    </source>
</evidence>
<feature type="transmembrane region" description="Helical" evidence="8">
    <location>
        <begin position="368"/>
        <end position="393"/>
    </location>
</feature>
<dbReference type="InterPro" id="IPR050586">
    <property type="entry name" value="CPA3_Na-H_Antiporter_D"/>
</dbReference>
<dbReference type="OrthoDB" id="9811718at2"/>
<dbReference type="PANTHER" id="PTHR42703">
    <property type="entry name" value="NADH DEHYDROGENASE"/>
    <property type="match status" value="1"/>
</dbReference>
<accession>A0A2P8CGZ9</accession>
<sequence>MENLLMLPLVLPVLAAIVSLFAKNSLNFRKASGVFFTLAQLVVAVVILVKVYRDGILVLHVGSWPAPFGITLVADMFSAIMLFFAGLIGFTVSVYALGLMDERRLKFHFYLLFNILLLGVNGAFITGDVFNLYVWFEVMLIASFVLITLGGERKQLEGAVKYVTINMVSSMLFLAAAGLLYGKMGTLNMADLAMKLQNDPSSNLVASSAMLFFIAFGIKAAVFPFFFWLPASYHTPPVAVTALFAGLLTKVGVYAMIRFFTLFFIPLGGIWKELFLITGGLTMLIGVFTAASQYDIRRILSFHIISQIGYMIMGLGFFTPLGIAGAIYYMGHNIVAKTNTFMVGGMVSKLKGTFELKSIGGLYKTKPYLALLFIIPAFALAGVPPLSGFFGKFILVKAGFDSHHFFVTGISLFVGLITLFSMIKIWNEGFWKKQPEEADEVVNYAEKKVGFALVFPSVVLALFSIGMGVAVGFFFDFCMTAAQQLLEPSAYINAVLGK</sequence>
<dbReference type="GO" id="GO:0008137">
    <property type="term" value="F:NADH dehydrogenase (ubiquinone) activity"/>
    <property type="evidence" value="ECO:0007669"/>
    <property type="project" value="InterPro"/>
</dbReference>
<evidence type="ECO:0000256" key="7">
    <source>
        <dbReference type="RuleBase" id="RU000320"/>
    </source>
</evidence>
<dbReference type="GO" id="GO:0042773">
    <property type="term" value="P:ATP synthesis coupled electron transport"/>
    <property type="evidence" value="ECO:0007669"/>
    <property type="project" value="InterPro"/>
</dbReference>
<dbReference type="Pfam" id="PF00361">
    <property type="entry name" value="Proton_antipo_M"/>
    <property type="match status" value="1"/>
</dbReference>
<dbReference type="PANTHER" id="PTHR42703:SF1">
    <property type="entry name" value="NA(+)_H(+) ANTIPORTER SUBUNIT D1"/>
    <property type="match status" value="1"/>
</dbReference>
<evidence type="ECO:0000256" key="4">
    <source>
        <dbReference type="ARBA" id="ARBA00022692"/>
    </source>
</evidence>
<proteinExistence type="inferred from homology"/>
<evidence type="ECO:0000256" key="6">
    <source>
        <dbReference type="ARBA" id="ARBA00023136"/>
    </source>
</evidence>
<dbReference type="Proteomes" id="UP000240621">
    <property type="component" value="Unassembled WGS sequence"/>
</dbReference>
<dbReference type="GO" id="GO:0005886">
    <property type="term" value="C:plasma membrane"/>
    <property type="evidence" value="ECO:0007669"/>
    <property type="project" value="UniProtKB-SubCell"/>
</dbReference>
<dbReference type="InterPro" id="IPR001750">
    <property type="entry name" value="ND/Mrp_TM"/>
</dbReference>
<evidence type="ECO:0000313" key="11">
    <source>
        <dbReference type="EMBL" id="PSK84264.1"/>
    </source>
</evidence>
<evidence type="ECO:0000313" key="12">
    <source>
        <dbReference type="Proteomes" id="UP000240621"/>
    </source>
</evidence>
<feature type="transmembrane region" description="Helical" evidence="8">
    <location>
        <begin position="241"/>
        <end position="268"/>
    </location>
</feature>
<keyword evidence="13" id="KW-1185">Reference proteome</keyword>
<feature type="transmembrane region" description="Helical" evidence="8">
    <location>
        <begin position="274"/>
        <end position="296"/>
    </location>
</feature>
<keyword evidence="3" id="KW-1003">Cell membrane</keyword>
<feature type="transmembrane region" description="Helical" evidence="8">
    <location>
        <begin position="31"/>
        <end position="49"/>
    </location>
</feature>
<evidence type="ECO:0000313" key="13">
    <source>
        <dbReference type="Proteomes" id="UP000396862"/>
    </source>
</evidence>
<feature type="transmembrane region" description="Helical" evidence="8">
    <location>
        <begin position="449"/>
        <end position="475"/>
    </location>
</feature>
<dbReference type="AlphaFoldDB" id="A0A2P8CGZ9"/>
<dbReference type="PRINTS" id="PR01437">
    <property type="entry name" value="NUOXDRDTASE4"/>
</dbReference>
<reference evidence="10 13" key="2">
    <citation type="submission" date="2019-10" db="EMBL/GenBank/DDBJ databases">
        <title>Prolixibacter strains distinguished by the presence of nitrate reductase genes were adept at nitrate-dependent anaerobic corrosion of metallic iron and carbon steel.</title>
        <authorList>
            <person name="Iino T."/>
            <person name="Shono N."/>
            <person name="Ito K."/>
            <person name="Nakamura R."/>
            <person name="Sueoka K."/>
            <person name="Harayama S."/>
            <person name="Ohkuma M."/>
        </authorList>
    </citation>
    <scope>NUCLEOTIDE SEQUENCE [LARGE SCALE GENOMIC DNA]</scope>
    <source>
        <strain evidence="10 13">MIC1-1</strain>
    </source>
</reference>
<comment type="similarity">
    <text evidence="2">Belongs to the CPA3 antiporters (TC 2.A.63) subunit D family.</text>
</comment>
<evidence type="ECO:0000259" key="9">
    <source>
        <dbReference type="Pfam" id="PF00361"/>
    </source>
</evidence>
<keyword evidence="4 7" id="KW-0812">Transmembrane</keyword>
<dbReference type="InterPro" id="IPR003918">
    <property type="entry name" value="NADH_UbQ_OxRdtase"/>
</dbReference>
<feature type="transmembrane region" description="Helical" evidence="8">
    <location>
        <begin position="204"/>
        <end position="229"/>
    </location>
</feature>
<feature type="transmembrane region" description="Helical" evidence="8">
    <location>
        <begin position="107"/>
        <end position="126"/>
    </location>
</feature>
<protein>
    <submittedName>
        <fullName evidence="10">Cation:proton antiporter</fullName>
    </submittedName>
    <submittedName>
        <fullName evidence="11">Multicomponent Na+:H+ antiporter subunit D</fullName>
    </submittedName>
</protein>
<evidence type="ECO:0000313" key="10">
    <source>
        <dbReference type="EMBL" id="GET20439.1"/>
    </source>
</evidence>
<evidence type="ECO:0000256" key="5">
    <source>
        <dbReference type="ARBA" id="ARBA00022989"/>
    </source>
</evidence>
<name>A0A2P8CGZ9_9BACT</name>
<evidence type="ECO:0000256" key="1">
    <source>
        <dbReference type="ARBA" id="ARBA00004651"/>
    </source>
</evidence>
<dbReference type="EMBL" id="PYGC01000002">
    <property type="protein sequence ID" value="PSK84264.1"/>
    <property type="molecule type" value="Genomic_DNA"/>
</dbReference>
<dbReference type="NCBIfam" id="NF009306">
    <property type="entry name" value="PRK12663.1"/>
    <property type="match status" value="1"/>
</dbReference>
<feature type="domain" description="NADH:quinone oxidoreductase/Mrp antiporter transmembrane" evidence="9">
    <location>
        <begin position="127"/>
        <end position="418"/>
    </location>
</feature>
<feature type="transmembrane region" description="Helical" evidence="8">
    <location>
        <begin position="308"/>
        <end position="330"/>
    </location>
</feature>
<organism evidence="11 12">
    <name type="scientific">Prolixibacter denitrificans</name>
    <dbReference type="NCBI Taxonomy" id="1541063"/>
    <lineage>
        <taxon>Bacteria</taxon>
        <taxon>Pseudomonadati</taxon>
        <taxon>Bacteroidota</taxon>
        <taxon>Bacteroidia</taxon>
        <taxon>Marinilabiliales</taxon>
        <taxon>Prolixibacteraceae</taxon>
        <taxon>Prolixibacter</taxon>
    </lineage>
</organism>
<reference evidence="11 12" key="1">
    <citation type="submission" date="2018-03" db="EMBL/GenBank/DDBJ databases">
        <title>Genomic Encyclopedia of Archaeal and Bacterial Type Strains, Phase II (KMG-II): from individual species to whole genera.</title>
        <authorList>
            <person name="Goeker M."/>
        </authorList>
    </citation>
    <scope>NUCLEOTIDE SEQUENCE [LARGE SCALE GENOMIC DNA]</scope>
    <source>
        <strain evidence="11 12">DSM 27267</strain>
    </source>
</reference>